<reference evidence="2" key="1">
    <citation type="submission" date="2021-03" db="EMBL/GenBank/DDBJ databases">
        <title>Agromyces archimandritus sp. nov., isolated from the cockroach Archimandrita tessellata.</title>
        <authorList>
            <person name="Guzman J."/>
            <person name="Ortuzar M."/>
            <person name="Poehlein A."/>
            <person name="Daniel R."/>
            <person name="Trujillo M."/>
            <person name="Vilcinskas A."/>
        </authorList>
    </citation>
    <scope>NUCLEOTIDE SEQUENCE</scope>
    <source>
        <strain evidence="2">G127AT</strain>
    </source>
</reference>
<evidence type="ECO:0000256" key="1">
    <source>
        <dbReference type="SAM" id="MobiDB-lite"/>
    </source>
</evidence>
<dbReference type="EMBL" id="CP071696">
    <property type="protein sequence ID" value="QTX03852.1"/>
    <property type="molecule type" value="Genomic_DNA"/>
</dbReference>
<evidence type="ECO:0000313" key="3">
    <source>
        <dbReference type="Proteomes" id="UP000671914"/>
    </source>
</evidence>
<name>A0A975FL00_9MICO</name>
<protein>
    <submittedName>
        <fullName evidence="2">Transposase</fullName>
    </submittedName>
</protein>
<feature type="region of interest" description="Disordered" evidence="1">
    <location>
        <begin position="252"/>
        <end position="292"/>
    </location>
</feature>
<feature type="region of interest" description="Disordered" evidence="1">
    <location>
        <begin position="168"/>
        <end position="201"/>
    </location>
</feature>
<dbReference type="AlphaFoldDB" id="A0A975FL00"/>
<evidence type="ECO:0000313" key="2">
    <source>
        <dbReference type="EMBL" id="QTX03852.1"/>
    </source>
</evidence>
<keyword evidence="3" id="KW-1185">Reference proteome</keyword>
<accession>A0A975FL00</accession>
<organism evidence="2 3">
    <name type="scientific">Agromyces archimandritae</name>
    <dbReference type="NCBI Taxonomy" id="2781962"/>
    <lineage>
        <taxon>Bacteria</taxon>
        <taxon>Bacillati</taxon>
        <taxon>Actinomycetota</taxon>
        <taxon>Actinomycetes</taxon>
        <taxon>Micrococcales</taxon>
        <taxon>Microbacteriaceae</taxon>
        <taxon>Agromyces</taxon>
    </lineage>
</organism>
<dbReference type="Proteomes" id="UP000671914">
    <property type="component" value="Chromosome"/>
</dbReference>
<proteinExistence type="predicted"/>
<dbReference type="KEGG" id="aarc:G127AT_11050"/>
<dbReference type="RefSeq" id="WP_210896859.1">
    <property type="nucleotide sequence ID" value="NZ_CP071696.1"/>
</dbReference>
<feature type="compositionally biased region" description="Basic and acidic residues" evidence="1">
    <location>
        <begin position="267"/>
        <end position="279"/>
    </location>
</feature>
<gene>
    <name evidence="2" type="ORF">G127AT_11050</name>
</gene>
<sequence>MAAPTLESIARELYTTRPEAFVAARNARAAELAGDTGTKALAAEVRRLPRPGPAAWAVDLLAADDALGELLGLGAELRDAQSALDAAALARLGGERRELVAGLVRRAADLAETHGGVLRPAAADEVSQTLQAATTDAAAAAAVASGRLVRPLEAVGLEVALDGAIAGALPEPDASGGRRGPGGVPRATASTRGKPDDGTDDAAALRASRAAAARVREAERELRRAEARLARRRVALDELEEEQERLEARLAAVREESAAAGRTAAAAERERDRADDAVHAARGRLSGEGSPQ</sequence>